<dbReference type="OrthoDB" id="3211582at2759"/>
<dbReference type="AlphaFoldDB" id="A0A4Y9YNV7"/>
<name>A0A4Y9YNV7_9AGAM</name>
<protein>
    <submittedName>
        <fullName evidence="2">Uncharacterized protein</fullName>
    </submittedName>
</protein>
<evidence type="ECO:0000256" key="1">
    <source>
        <dbReference type="SAM" id="MobiDB-lite"/>
    </source>
</evidence>
<feature type="compositionally biased region" description="Low complexity" evidence="1">
    <location>
        <begin position="40"/>
        <end position="56"/>
    </location>
</feature>
<comment type="caution">
    <text evidence="2">The sequence shown here is derived from an EMBL/GenBank/DDBJ whole genome shotgun (WGS) entry which is preliminary data.</text>
</comment>
<organism evidence="2 3">
    <name type="scientific">Dentipellis fragilis</name>
    <dbReference type="NCBI Taxonomy" id="205917"/>
    <lineage>
        <taxon>Eukaryota</taxon>
        <taxon>Fungi</taxon>
        <taxon>Dikarya</taxon>
        <taxon>Basidiomycota</taxon>
        <taxon>Agaricomycotina</taxon>
        <taxon>Agaricomycetes</taxon>
        <taxon>Russulales</taxon>
        <taxon>Hericiaceae</taxon>
        <taxon>Dentipellis</taxon>
    </lineage>
</organism>
<sequence length="187" mass="20490">MPLFGSRQGPAEEPPRSPTPPQHRGSIFSRRSRSLDGGDSRASPTAASQTSSSTHSNGGFLFRRRRSSDDEMHASLAKDPSIATARRKVADAETAEREADRALSSARMAVREAKEHVKNLEREALEECAPVIGWSCDGADDGVAVRGARRPSKRRPGMSARVRVVWEGTAEVWSRSHYTLLPAVWDI</sequence>
<reference evidence="2 3" key="1">
    <citation type="submission" date="2019-02" db="EMBL/GenBank/DDBJ databases">
        <title>Genome sequencing of the rare red list fungi Dentipellis fragilis.</title>
        <authorList>
            <person name="Buettner E."/>
            <person name="Kellner H."/>
        </authorList>
    </citation>
    <scope>NUCLEOTIDE SEQUENCE [LARGE SCALE GENOMIC DNA]</scope>
    <source>
        <strain evidence="2 3">DSM 105465</strain>
    </source>
</reference>
<proteinExistence type="predicted"/>
<keyword evidence="3" id="KW-1185">Reference proteome</keyword>
<accession>A0A4Y9YNV7</accession>
<gene>
    <name evidence="2" type="ORF">EVG20_g6162</name>
</gene>
<evidence type="ECO:0000313" key="3">
    <source>
        <dbReference type="Proteomes" id="UP000298327"/>
    </source>
</evidence>
<feature type="region of interest" description="Disordered" evidence="1">
    <location>
        <begin position="1"/>
        <end position="103"/>
    </location>
</feature>
<evidence type="ECO:0000313" key="2">
    <source>
        <dbReference type="EMBL" id="TFY63832.1"/>
    </source>
</evidence>
<dbReference type="Proteomes" id="UP000298327">
    <property type="component" value="Unassembled WGS sequence"/>
</dbReference>
<feature type="compositionally biased region" description="Basic and acidic residues" evidence="1">
    <location>
        <begin position="88"/>
        <end position="101"/>
    </location>
</feature>
<dbReference type="EMBL" id="SEOQ01000397">
    <property type="protein sequence ID" value="TFY63832.1"/>
    <property type="molecule type" value="Genomic_DNA"/>
</dbReference>